<dbReference type="OrthoDB" id="5800476at2759"/>
<evidence type="ECO:0000256" key="1">
    <source>
        <dbReference type="ARBA" id="ARBA00012513"/>
    </source>
</evidence>
<evidence type="ECO:0000259" key="6">
    <source>
        <dbReference type="PROSITE" id="PS50011"/>
    </source>
</evidence>
<dbReference type="Pfam" id="PF00069">
    <property type="entry name" value="Pkinase"/>
    <property type="match status" value="1"/>
</dbReference>
<name>A0A5E4NGT9_9HEMI</name>
<keyword evidence="3 4" id="KW-0067">ATP-binding</keyword>
<keyword evidence="7" id="KW-0808">Transferase</keyword>
<dbReference type="AlphaFoldDB" id="A0A5E4NGT9"/>
<dbReference type="InterPro" id="IPR008271">
    <property type="entry name" value="Ser/Thr_kinase_AS"/>
</dbReference>
<organism evidence="7 8">
    <name type="scientific">Cinara cedri</name>
    <dbReference type="NCBI Taxonomy" id="506608"/>
    <lineage>
        <taxon>Eukaryota</taxon>
        <taxon>Metazoa</taxon>
        <taxon>Ecdysozoa</taxon>
        <taxon>Arthropoda</taxon>
        <taxon>Hexapoda</taxon>
        <taxon>Insecta</taxon>
        <taxon>Pterygota</taxon>
        <taxon>Neoptera</taxon>
        <taxon>Paraneoptera</taxon>
        <taxon>Hemiptera</taxon>
        <taxon>Sternorrhyncha</taxon>
        <taxon>Aphidomorpha</taxon>
        <taxon>Aphidoidea</taxon>
        <taxon>Aphididae</taxon>
        <taxon>Lachninae</taxon>
        <taxon>Cinara</taxon>
    </lineage>
</organism>
<dbReference type="PROSITE" id="PS00108">
    <property type="entry name" value="PROTEIN_KINASE_ST"/>
    <property type="match status" value="1"/>
</dbReference>
<dbReference type="PROSITE" id="PS50011">
    <property type="entry name" value="PROTEIN_KINASE_DOM"/>
    <property type="match status" value="1"/>
</dbReference>
<keyword evidence="2 4" id="KW-0547">Nucleotide-binding</keyword>
<dbReference type="EC" id="2.7.11.1" evidence="1"/>
<dbReference type="SMART" id="SM00220">
    <property type="entry name" value="S_TKc"/>
    <property type="match status" value="1"/>
</dbReference>
<dbReference type="PROSITE" id="PS00107">
    <property type="entry name" value="PROTEIN_KINASE_ATP"/>
    <property type="match status" value="1"/>
</dbReference>
<dbReference type="SUPFAM" id="SSF56112">
    <property type="entry name" value="Protein kinase-like (PK-like)"/>
    <property type="match status" value="1"/>
</dbReference>
<dbReference type="Gene3D" id="1.10.510.10">
    <property type="entry name" value="Transferase(Phosphotransferase) domain 1"/>
    <property type="match status" value="1"/>
</dbReference>
<dbReference type="FunFam" id="1.10.510.10:FF:001123">
    <property type="entry name" value="CK1/CK1/CK1-D protein kinase"/>
    <property type="match status" value="1"/>
</dbReference>
<evidence type="ECO:0000256" key="2">
    <source>
        <dbReference type="ARBA" id="ARBA00022741"/>
    </source>
</evidence>
<reference evidence="7 8" key="1">
    <citation type="submission" date="2019-08" db="EMBL/GenBank/DDBJ databases">
        <authorList>
            <person name="Alioto T."/>
            <person name="Alioto T."/>
            <person name="Gomez Garrido J."/>
        </authorList>
    </citation>
    <scope>NUCLEOTIDE SEQUENCE [LARGE SCALE GENOMIC DNA]</scope>
</reference>
<evidence type="ECO:0000256" key="4">
    <source>
        <dbReference type="PROSITE-ProRule" id="PRU10141"/>
    </source>
</evidence>
<sequence>MASQQKKITTRTAAAVTKAGASNQKTLIKNSNSLLLGSNFKIGKKIGSGNFGEVRLGKNVVTNEDVAIKTESASAKIPQLIFEYQFYRLIGATDKSHTMEGIPKVYYYGLAENRCNALVLELLGPTLEDLFKICDRNFTMKTIFMIAINTLHRIEIVHDKGIVYRDVKPENFVIGRHKMKKDNLIYIIDFGLAKEYIDQKTKKHIPYREKKNLVGTARYMSINTHLGKEQSRRDDLEALGHMYMYLARGNLPWQGLKAPNSKERFHKIGEMKRNIPISKLCEGYPEIAEYLHYARRLEFNENPDYIYMRNIFIDSLKLKGLADDRQFDWLEKVVSMFFLCLELSSLVLNLVEDQVVGEKILSWQCILDCWFSWFYLAIFY</sequence>
<keyword evidence="8" id="KW-1185">Reference proteome</keyword>
<protein>
    <recommendedName>
        <fullName evidence="1">non-specific serine/threonine protein kinase</fullName>
        <ecNumber evidence="1">2.7.11.1</ecNumber>
    </recommendedName>
</protein>
<evidence type="ECO:0000313" key="8">
    <source>
        <dbReference type="Proteomes" id="UP000325440"/>
    </source>
</evidence>
<comment type="similarity">
    <text evidence="5">Belongs to the protein kinase superfamily.</text>
</comment>
<dbReference type="InterPro" id="IPR050235">
    <property type="entry name" value="CK1_Ser-Thr_kinase"/>
</dbReference>
<dbReference type="InterPro" id="IPR000719">
    <property type="entry name" value="Prot_kinase_dom"/>
</dbReference>
<evidence type="ECO:0000313" key="7">
    <source>
        <dbReference type="EMBL" id="VVC42392.1"/>
    </source>
</evidence>
<evidence type="ECO:0000256" key="5">
    <source>
        <dbReference type="RuleBase" id="RU000304"/>
    </source>
</evidence>
<feature type="domain" description="Protein kinase" evidence="6">
    <location>
        <begin position="40"/>
        <end position="313"/>
    </location>
</feature>
<evidence type="ECO:0000256" key="3">
    <source>
        <dbReference type="ARBA" id="ARBA00022840"/>
    </source>
</evidence>
<accession>A0A5E4NGT9</accession>
<keyword evidence="5" id="KW-0723">Serine/threonine-protein kinase</keyword>
<keyword evidence="7" id="KW-0418">Kinase</keyword>
<gene>
    <name evidence="7" type="ORF">CINCED_3A001987</name>
</gene>
<proteinExistence type="inferred from homology"/>
<dbReference type="Proteomes" id="UP000325440">
    <property type="component" value="Unassembled WGS sequence"/>
</dbReference>
<dbReference type="GO" id="GO:0004674">
    <property type="term" value="F:protein serine/threonine kinase activity"/>
    <property type="evidence" value="ECO:0007669"/>
    <property type="project" value="UniProtKB-KW"/>
</dbReference>
<dbReference type="GO" id="GO:0005524">
    <property type="term" value="F:ATP binding"/>
    <property type="evidence" value="ECO:0007669"/>
    <property type="project" value="UniProtKB-UniRule"/>
</dbReference>
<feature type="binding site" evidence="4">
    <location>
        <position position="69"/>
    </location>
    <ligand>
        <name>ATP</name>
        <dbReference type="ChEBI" id="CHEBI:30616"/>
    </ligand>
</feature>
<dbReference type="PANTHER" id="PTHR11909">
    <property type="entry name" value="CASEIN KINASE-RELATED"/>
    <property type="match status" value="1"/>
</dbReference>
<dbReference type="InterPro" id="IPR017441">
    <property type="entry name" value="Protein_kinase_ATP_BS"/>
</dbReference>
<dbReference type="InterPro" id="IPR011009">
    <property type="entry name" value="Kinase-like_dom_sf"/>
</dbReference>
<dbReference type="EMBL" id="CABPRJ010001950">
    <property type="protein sequence ID" value="VVC42392.1"/>
    <property type="molecule type" value="Genomic_DNA"/>
</dbReference>